<dbReference type="Proteomes" id="UP001219518">
    <property type="component" value="Unassembled WGS sequence"/>
</dbReference>
<reference evidence="2" key="2">
    <citation type="journal article" date="2023" name="BMC Genomics">
        <title>Pest status, molecular evolution, and epigenetic factors derived from the genome assembly of Frankliniella fusca, a thysanopteran phytovirus vector.</title>
        <authorList>
            <person name="Catto M.A."/>
            <person name="Labadie P.E."/>
            <person name="Jacobson A.L."/>
            <person name="Kennedy G.G."/>
            <person name="Srinivasan R."/>
            <person name="Hunt B.G."/>
        </authorList>
    </citation>
    <scope>NUCLEOTIDE SEQUENCE</scope>
    <source>
        <strain evidence="2">PL_HMW_Pooled</strain>
    </source>
</reference>
<evidence type="ECO:0000256" key="1">
    <source>
        <dbReference type="SAM" id="MobiDB-lite"/>
    </source>
</evidence>
<protein>
    <submittedName>
        <fullName evidence="2">MFS-type transporter</fullName>
    </submittedName>
</protein>
<keyword evidence="3" id="KW-1185">Reference proteome</keyword>
<feature type="region of interest" description="Disordered" evidence="1">
    <location>
        <begin position="149"/>
        <end position="169"/>
    </location>
</feature>
<feature type="compositionally biased region" description="Basic and acidic residues" evidence="1">
    <location>
        <begin position="160"/>
        <end position="169"/>
    </location>
</feature>
<evidence type="ECO:0000313" key="3">
    <source>
        <dbReference type="Proteomes" id="UP001219518"/>
    </source>
</evidence>
<feature type="non-terminal residue" evidence="2">
    <location>
        <position position="1"/>
    </location>
</feature>
<sequence length="312" mass="35825">MSQCSLTLLSKGQNINNARLVEVSIRKVEKNFNRGYRNDVLRRFGNLENYRKMESRRNYVPTEIEVRAWAEHFFLGIPVVSRRGRYMVGCKCASATDEIVLDERKLQSKEIEERKKGTYRTTEEEENKIPAVPGMKVVEETTCNRRVGNEETTYEAEEEDTRKPETQVARRKDEHIVLSAESQAEAYWPGRGSDVPKRKIDLEALMRKEFEIETTDTVSVCYQNADPDVERLMNEDNGYESYFMEMGEGERMAMELQGEEKKVTVDSAASKSLVAIVLVRKEDVLPCAYQIIAADDQELNLLGKITLKLSAQ</sequence>
<comment type="caution">
    <text evidence="2">The sequence shown here is derived from an EMBL/GenBank/DDBJ whole genome shotgun (WGS) entry which is preliminary data.</text>
</comment>
<proteinExistence type="predicted"/>
<dbReference type="EMBL" id="JAHWGI010000789">
    <property type="protein sequence ID" value="KAK3917831.1"/>
    <property type="molecule type" value="Genomic_DNA"/>
</dbReference>
<name>A0AAE1HAL3_9NEOP</name>
<reference evidence="2" key="1">
    <citation type="submission" date="2021-07" db="EMBL/GenBank/DDBJ databases">
        <authorList>
            <person name="Catto M.A."/>
            <person name="Jacobson A."/>
            <person name="Kennedy G."/>
            <person name="Labadie P."/>
            <person name="Hunt B.G."/>
            <person name="Srinivasan R."/>
        </authorList>
    </citation>
    <scope>NUCLEOTIDE SEQUENCE</scope>
    <source>
        <strain evidence="2">PL_HMW_Pooled</strain>
        <tissue evidence="2">Head</tissue>
    </source>
</reference>
<organism evidence="2 3">
    <name type="scientific">Frankliniella fusca</name>
    <dbReference type="NCBI Taxonomy" id="407009"/>
    <lineage>
        <taxon>Eukaryota</taxon>
        <taxon>Metazoa</taxon>
        <taxon>Ecdysozoa</taxon>
        <taxon>Arthropoda</taxon>
        <taxon>Hexapoda</taxon>
        <taxon>Insecta</taxon>
        <taxon>Pterygota</taxon>
        <taxon>Neoptera</taxon>
        <taxon>Paraneoptera</taxon>
        <taxon>Thysanoptera</taxon>
        <taxon>Terebrantia</taxon>
        <taxon>Thripoidea</taxon>
        <taxon>Thripidae</taxon>
        <taxon>Frankliniella</taxon>
    </lineage>
</organism>
<evidence type="ECO:0000313" key="2">
    <source>
        <dbReference type="EMBL" id="KAK3917831.1"/>
    </source>
</evidence>
<accession>A0AAE1HAL3</accession>
<gene>
    <name evidence="2" type="ORF">KUF71_007276</name>
</gene>
<dbReference type="AlphaFoldDB" id="A0AAE1HAL3"/>